<sequence>MKIYLFHQVFKQQKFQGGGFIDIGIMKTRIGSQIVYLFHFIENILNQTINI</sequence>
<protein>
    <submittedName>
        <fullName evidence="1">Uncharacterized protein</fullName>
    </submittedName>
</protein>
<proteinExistence type="predicted"/>
<name>A0A0F9HUH2_9ZZZZ</name>
<organism evidence="1">
    <name type="scientific">marine sediment metagenome</name>
    <dbReference type="NCBI Taxonomy" id="412755"/>
    <lineage>
        <taxon>unclassified sequences</taxon>
        <taxon>metagenomes</taxon>
        <taxon>ecological metagenomes</taxon>
    </lineage>
</organism>
<dbReference type="EMBL" id="LAZR01015911">
    <property type="protein sequence ID" value="KKM06802.1"/>
    <property type="molecule type" value="Genomic_DNA"/>
</dbReference>
<evidence type="ECO:0000313" key="1">
    <source>
        <dbReference type="EMBL" id="KKM06802.1"/>
    </source>
</evidence>
<accession>A0A0F9HUH2</accession>
<dbReference type="AlphaFoldDB" id="A0A0F9HUH2"/>
<reference evidence="1" key="1">
    <citation type="journal article" date="2015" name="Nature">
        <title>Complex archaea that bridge the gap between prokaryotes and eukaryotes.</title>
        <authorList>
            <person name="Spang A."/>
            <person name="Saw J.H."/>
            <person name="Jorgensen S.L."/>
            <person name="Zaremba-Niedzwiedzka K."/>
            <person name="Martijn J."/>
            <person name="Lind A.E."/>
            <person name="van Eijk R."/>
            <person name="Schleper C."/>
            <person name="Guy L."/>
            <person name="Ettema T.J."/>
        </authorList>
    </citation>
    <scope>NUCLEOTIDE SEQUENCE</scope>
</reference>
<comment type="caution">
    <text evidence="1">The sequence shown here is derived from an EMBL/GenBank/DDBJ whole genome shotgun (WGS) entry which is preliminary data.</text>
</comment>
<gene>
    <name evidence="1" type="ORF">LCGC14_1740390</name>
</gene>